<name>A0A0L0VVJ8_9BASI</name>
<dbReference type="AlphaFoldDB" id="A0A0L0VVJ8"/>
<feature type="compositionally biased region" description="Polar residues" evidence="1">
    <location>
        <begin position="271"/>
        <end position="287"/>
    </location>
</feature>
<organism evidence="2 3">
    <name type="scientific">Puccinia striiformis f. sp. tritici PST-78</name>
    <dbReference type="NCBI Taxonomy" id="1165861"/>
    <lineage>
        <taxon>Eukaryota</taxon>
        <taxon>Fungi</taxon>
        <taxon>Dikarya</taxon>
        <taxon>Basidiomycota</taxon>
        <taxon>Pucciniomycotina</taxon>
        <taxon>Pucciniomycetes</taxon>
        <taxon>Pucciniales</taxon>
        <taxon>Pucciniaceae</taxon>
        <taxon>Puccinia</taxon>
    </lineage>
</organism>
<evidence type="ECO:0000256" key="1">
    <source>
        <dbReference type="SAM" id="MobiDB-lite"/>
    </source>
</evidence>
<keyword evidence="3" id="KW-1185">Reference proteome</keyword>
<protein>
    <submittedName>
        <fullName evidence="2">Uncharacterized protein</fullName>
    </submittedName>
</protein>
<feature type="compositionally biased region" description="Low complexity" evidence="1">
    <location>
        <begin position="188"/>
        <end position="200"/>
    </location>
</feature>
<feature type="compositionally biased region" description="Acidic residues" evidence="1">
    <location>
        <begin position="669"/>
        <end position="685"/>
    </location>
</feature>
<feature type="compositionally biased region" description="Polar residues" evidence="1">
    <location>
        <begin position="330"/>
        <end position="345"/>
    </location>
</feature>
<comment type="caution">
    <text evidence="2">The sequence shown here is derived from an EMBL/GenBank/DDBJ whole genome shotgun (WGS) entry which is preliminary data.</text>
</comment>
<dbReference type="OrthoDB" id="2516589at2759"/>
<dbReference type="Proteomes" id="UP000054564">
    <property type="component" value="Unassembled WGS sequence"/>
</dbReference>
<proteinExistence type="predicted"/>
<accession>A0A0L0VVJ8</accession>
<evidence type="ECO:0000313" key="3">
    <source>
        <dbReference type="Proteomes" id="UP000054564"/>
    </source>
</evidence>
<gene>
    <name evidence="2" type="ORF">PSTG_03597</name>
</gene>
<feature type="compositionally biased region" description="Polar residues" evidence="1">
    <location>
        <begin position="154"/>
        <end position="166"/>
    </location>
</feature>
<feature type="region of interest" description="Disordered" evidence="1">
    <location>
        <begin position="141"/>
        <end position="355"/>
    </location>
</feature>
<feature type="region of interest" description="Disordered" evidence="1">
    <location>
        <begin position="661"/>
        <end position="685"/>
    </location>
</feature>
<sequence length="685" mass="74314">MHNLLHLAPAPEKPLKPHNRSRPDFNSRVPWAAHRAGVAPTTQPGKLLRLGDVTFHRLLHLRDLAQPDTINKPQGEYHQHSSSPSTLGACFPIDLELPFPIQVSNDLEFGLTIGSFTLDKIAMEGPGSGDTWASMRDEYQPQMNPHLSDHSIHGSMSNTSPSQFNSGDGGTYNYHHGRQSFPGEQLHNPSPSYYQPNQPSTGHTMGTPAVDGNPPGIGTQGGGSHTYSNPTPVGPLGRNTSGHAIGLQGDGNRPGGGGHASGPQGRGGKSYKSTTPVGPLGRNSSIDSGGVGPIRSPQIGTRGASPSPYRHEGRQLFSDELSSSREFDRQSTSSGGYPSRASQYSRDLDTPPASLRPETATWICNNFKALRECVGKPEEMVKMAQPLFNIPKNERWPASVVMQLCWLESFAGTPQVALEKSVALKVQPAPTGSLTSFITTTLRRVLLSPELDSYGRQSSLKNAGGKTPYALVKDALDAQSTGWLETYLSVKWREDGELVEKVEQAIIKRLKSDKNTLATIIKTGLANPNGVPRLRKLVSEVHGQMNSRYKDVEPKKIADDKEITLAARARLAYLRLVIHLNQLEHERAKGTKNPSPPHFWTAIEEDLARCVGKPAIYKYAFGSLIIAKDRALWGNGATLAKDITADQAALPTDEEITAKIAKINGHTNEDEEADEESDDGNDPVV</sequence>
<dbReference type="EMBL" id="AJIL01000018">
    <property type="protein sequence ID" value="KNF03329.1"/>
    <property type="molecule type" value="Genomic_DNA"/>
</dbReference>
<evidence type="ECO:0000313" key="2">
    <source>
        <dbReference type="EMBL" id="KNF03329.1"/>
    </source>
</evidence>
<feature type="region of interest" description="Disordered" evidence="1">
    <location>
        <begin position="1"/>
        <end position="27"/>
    </location>
</feature>
<feature type="compositionally biased region" description="Gly residues" evidence="1">
    <location>
        <begin position="248"/>
        <end position="268"/>
    </location>
</feature>
<reference evidence="3" key="1">
    <citation type="submission" date="2014-03" db="EMBL/GenBank/DDBJ databases">
        <title>The Genome Sequence of Puccinia striiformis f. sp. tritici PST-78.</title>
        <authorList>
            <consortium name="The Broad Institute Genome Sequencing Platform"/>
            <person name="Cuomo C."/>
            <person name="Hulbert S."/>
            <person name="Chen X."/>
            <person name="Walker B."/>
            <person name="Young S.K."/>
            <person name="Zeng Q."/>
            <person name="Gargeya S."/>
            <person name="Fitzgerald M."/>
            <person name="Haas B."/>
            <person name="Abouelleil A."/>
            <person name="Alvarado L."/>
            <person name="Arachchi H.M."/>
            <person name="Berlin A.M."/>
            <person name="Chapman S.B."/>
            <person name="Goldberg J."/>
            <person name="Griggs A."/>
            <person name="Gujja S."/>
            <person name="Hansen M."/>
            <person name="Howarth C."/>
            <person name="Imamovic A."/>
            <person name="Larimer J."/>
            <person name="McCowan C."/>
            <person name="Montmayeur A."/>
            <person name="Murphy C."/>
            <person name="Neiman D."/>
            <person name="Pearson M."/>
            <person name="Priest M."/>
            <person name="Roberts A."/>
            <person name="Saif S."/>
            <person name="Shea T."/>
            <person name="Sisk P."/>
            <person name="Sykes S."/>
            <person name="Wortman J."/>
            <person name="Nusbaum C."/>
            <person name="Birren B."/>
        </authorList>
    </citation>
    <scope>NUCLEOTIDE SEQUENCE [LARGE SCALE GENOMIC DNA]</scope>
    <source>
        <strain evidence="3">race PST-78</strain>
    </source>
</reference>